<protein>
    <submittedName>
        <fullName evidence="1">Uncharacterized protein</fullName>
    </submittedName>
</protein>
<dbReference type="EMBL" id="QLSZ01000006">
    <property type="protein sequence ID" value="RAR71771.1"/>
    <property type="molecule type" value="Genomic_DNA"/>
</dbReference>
<comment type="caution">
    <text evidence="1">The sequence shown here is derived from an EMBL/GenBank/DDBJ whole genome shotgun (WGS) entry which is preliminary data.</text>
</comment>
<reference evidence="1 2" key="1">
    <citation type="submission" date="2018-06" db="EMBL/GenBank/DDBJ databases">
        <title>Genomic Encyclopedia of Archaeal and Bacterial Type Strains, Phase II (KMG-II): from individual species to whole genera.</title>
        <authorList>
            <person name="Goeker M."/>
        </authorList>
    </citation>
    <scope>NUCLEOTIDE SEQUENCE [LARGE SCALE GENOMIC DNA]</scope>
    <source>
        <strain evidence="1 2">DSM 25663</strain>
    </source>
</reference>
<accession>A0A328YCL4</accession>
<sequence length="43" mass="5160">MINILLKEKDVFNYGSKIENIKQNDVWSYVYFLVTLIKKHAEN</sequence>
<proteinExistence type="predicted"/>
<keyword evidence="2" id="KW-1185">Reference proteome</keyword>
<evidence type="ECO:0000313" key="1">
    <source>
        <dbReference type="EMBL" id="RAR71771.1"/>
    </source>
</evidence>
<dbReference type="AlphaFoldDB" id="A0A328YCL4"/>
<organism evidence="1 2">
    <name type="scientific">Flavobacterium aciduliphilum</name>
    <dbReference type="NCBI Taxonomy" id="1101402"/>
    <lineage>
        <taxon>Bacteria</taxon>
        <taxon>Pseudomonadati</taxon>
        <taxon>Bacteroidota</taxon>
        <taxon>Flavobacteriia</taxon>
        <taxon>Flavobacteriales</taxon>
        <taxon>Flavobacteriaceae</taxon>
        <taxon>Flavobacterium</taxon>
    </lineage>
</organism>
<name>A0A328YCL4_9FLAO</name>
<gene>
    <name evidence="1" type="ORF">CLV55_106122</name>
</gene>
<evidence type="ECO:0000313" key="2">
    <source>
        <dbReference type="Proteomes" id="UP000248840"/>
    </source>
</evidence>
<dbReference type="Proteomes" id="UP000248840">
    <property type="component" value="Unassembled WGS sequence"/>
</dbReference>